<accession>A0A482WMP6</accession>
<dbReference type="EMBL" id="QKKF02030383">
    <property type="protein sequence ID" value="RZF34784.1"/>
    <property type="molecule type" value="Genomic_DNA"/>
</dbReference>
<evidence type="ECO:0000313" key="2">
    <source>
        <dbReference type="EMBL" id="RZF34784.1"/>
    </source>
</evidence>
<evidence type="ECO:0000259" key="1">
    <source>
        <dbReference type="Pfam" id="PF13613"/>
    </source>
</evidence>
<evidence type="ECO:0000313" key="3">
    <source>
        <dbReference type="Proteomes" id="UP000291343"/>
    </source>
</evidence>
<comment type="caution">
    <text evidence="2">The sequence shown here is derived from an EMBL/GenBank/DDBJ whole genome shotgun (WGS) entry which is preliminary data.</text>
</comment>
<dbReference type="PANTHER" id="PTHR23080">
    <property type="entry name" value="THAP DOMAIN PROTEIN"/>
    <property type="match status" value="1"/>
</dbReference>
<organism evidence="2 3">
    <name type="scientific">Laodelphax striatellus</name>
    <name type="common">Small brown planthopper</name>
    <name type="synonym">Delphax striatella</name>
    <dbReference type="NCBI Taxonomy" id="195883"/>
    <lineage>
        <taxon>Eukaryota</taxon>
        <taxon>Metazoa</taxon>
        <taxon>Ecdysozoa</taxon>
        <taxon>Arthropoda</taxon>
        <taxon>Hexapoda</taxon>
        <taxon>Insecta</taxon>
        <taxon>Pterygota</taxon>
        <taxon>Neoptera</taxon>
        <taxon>Paraneoptera</taxon>
        <taxon>Hemiptera</taxon>
        <taxon>Auchenorrhyncha</taxon>
        <taxon>Fulgoroidea</taxon>
        <taxon>Delphacidae</taxon>
        <taxon>Criomorphinae</taxon>
        <taxon>Laodelphax</taxon>
    </lineage>
</organism>
<gene>
    <name evidence="2" type="ORF">LSTR_LSTR007836</name>
</gene>
<dbReference type="InterPro" id="IPR027805">
    <property type="entry name" value="Transposase_HTH_dom"/>
</dbReference>
<protein>
    <recommendedName>
        <fullName evidence="1">Transposase Helix-turn-helix domain-containing protein</fullName>
    </recommendedName>
</protein>
<dbReference type="Proteomes" id="UP000291343">
    <property type="component" value="Unassembled WGS sequence"/>
</dbReference>
<proteinExistence type="predicted"/>
<keyword evidence="3" id="KW-1185">Reference proteome</keyword>
<dbReference type="Pfam" id="PF13613">
    <property type="entry name" value="HTH_Tnp_4"/>
    <property type="match status" value="1"/>
</dbReference>
<dbReference type="InParanoid" id="A0A482WMP6"/>
<name>A0A482WMP6_LAOST</name>
<feature type="domain" description="Transposase Helix-turn-helix" evidence="1">
    <location>
        <begin position="460"/>
        <end position="508"/>
    </location>
</feature>
<dbReference type="AlphaFoldDB" id="A0A482WMP6"/>
<dbReference type="OrthoDB" id="7782839at2759"/>
<reference evidence="2 3" key="1">
    <citation type="journal article" date="2017" name="Gigascience">
        <title>Genome sequence of the small brown planthopper, Laodelphax striatellus.</title>
        <authorList>
            <person name="Zhu J."/>
            <person name="Jiang F."/>
            <person name="Wang X."/>
            <person name="Yang P."/>
            <person name="Bao Y."/>
            <person name="Zhao W."/>
            <person name="Wang W."/>
            <person name="Lu H."/>
            <person name="Wang Q."/>
            <person name="Cui N."/>
            <person name="Li J."/>
            <person name="Chen X."/>
            <person name="Luo L."/>
            <person name="Yu J."/>
            <person name="Kang L."/>
            <person name="Cui F."/>
        </authorList>
    </citation>
    <scope>NUCLEOTIDE SEQUENCE [LARGE SCALE GENOMIC DNA]</scope>
    <source>
        <strain evidence="2">Lst14</strain>
    </source>
</reference>
<sequence length="725" mass="82212">MKTKITAKEAAECSLKKQPVIEADDVNVLEFGELIDDICSDYVEEELFISDDVIDSIFCDQNNQMFMNNDNTNNDNQGNSESLLEDLYVGEEVSVATINTGEELSTTEIDNINNLYEQICNENQQQAGNNVPELFNLPIDKPEELNAQQDISYVNHIDTELGQNIWYGDNLENIVPNIDCDILPFGEVELNYSDPQQVNGLDSNKSAKCLQNLIDHTVSADLNDNQDHFSLYDSLCESFDTTENNLPSDQTSNCSSIFSDQTIVQHSPSTFQNINDSSTDQSTLQLNHHRARTKTKTSKFQGVMKIQNVYMKYCVVDSPSKLNKLRIVNKPDKMGNLITKLLNTPQTSKKDKVKSSGLSAKGILDRMNNAKLNPVIVPKKQLFVEVDKTEKVRKFEFSVDSSTPLIFSCMERSARIGTELRKVNFINNNEKINYYTGIPGYPYYVALLNCLNLPSIAIATPFEMLLLTLVKIKLNLDWTDLAYRFGENVECVKNIFGYTVSILVKCLPKLVQWLPELIHCGRGSLIYYIFKIDLLPKNPSDSLVERIYICFSNSSHPVLFVSNPTTEQFSTSAELLEKSGIRQGLEHGDIVVFDNTVSLQLNDILYSLDLSKQTTNLIPLDKRIFQLETYQGGQFQLVQKSIVTNKKLLSQVLNVQKRVSQMFKFSFLKDSISCEWLNNTRNHELFCDVLRIVCGLMNLCNTLPFSLNNVKILMDERKNINIVPT</sequence>